<dbReference type="PROSITE" id="PS50932">
    <property type="entry name" value="HTH_LACI_2"/>
    <property type="match status" value="1"/>
</dbReference>
<keyword evidence="3" id="KW-1185">Reference proteome</keyword>
<dbReference type="SMART" id="SM00354">
    <property type="entry name" value="HTH_LACI"/>
    <property type="match status" value="1"/>
</dbReference>
<comment type="caution">
    <text evidence="2">The sequence shown here is derived from an EMBL/GenBank/DDBJ whole genome shotgun (WGS) entry which is preliminary data.</text>
</comment>
<dbReference type="CDD" id="cd06267">
    <property type="entry name" value="PBP1_LacI_sugar_binding-like"/>
    <property type="match status" value="1"/>
</dbReference>
<dbReference type="GO" id="GO:0003677">
    <property type="term" value="F:DNA binding"/>
    <property type="evidence" value="ECO:0007669"/>
    <property type="project" value="UniProtKB-KW"/>
</dbReference>
<feature type="domain" description="HTH lacI-type" evidence="1">
    <location>
        <begin position="3"/>
        <end position="57"/>
    </location>
</feature>
<dbReference type="PANTHER" id="PTHR30146">
    <property type="entry name" value="LACI-RELATED TRANSCRIPTIONAL REPRESSOR"/>
    <property type="match status" value="1"/>
</dbReference>
<dbReference type="InterPro" id="IPR000843">
    <property type="entry name" value="HTH_LacI"/>
</dbReference>
<sequence length="339" mass="37040">MTVTLKDVAKRAGVSVATVSYALRGGPYVSDDVAARIRTAVDELGYTANQSARTLRSGRTGTIMVGVHELDMPYFYSRFAQHMVDRIERAGYKALVARFGWNEDSVRDSLERLADQPCDGLIIHAGGLSAAELTRLGKGRQLVLIDDFSSRPAFDAIVVPGETGIRMATEHLIARGCRDIAMVGADWTPKSRLDRRVSRVMRLRGYAEALEAAGLEYRRENLYSGEWNMDVGRDVAHRIIADGMPFDGIVCATDSLAVGLIRGFADRGVHVPDAVRIVGFDGLSLDGFTVPSLTTVALDMDDLADKAVSMLISRVEGSYDGPSRREEGRLALVERESSR</sequence>
<evidence type="ECO:0000259" key="1">
    <source>
        <dbReference type="PROSITE" id="PS50932"/>
    </source>
</evidence>
<keyword evidence="2" id="KW-0238">DNA-binding</keyword>
<dbReference type="RefSeq" id="WP_219058685.1">
    <property type="nucleotide sequence ID" value="NZ_JAHBBH010000015.1"/>
</dbReference>
<evidence type="ECO:0000313" key="2">
    <source>
        <dbReference type="EMBL" id="MBW3092614.1"/>
    </source>
</evidence>
<dbReference type="CDD" id="cd01392">
    <property type="entry name" value="HTH_LacI"/>
    <property type="match status" value="1"/>
</dbReference>
<dbReference type="PANTHER" id="PTHR30146:SF153">
    <property type="entry name" value="LACTOSE OPERON REPRESSOR"/>
    <property type="match status" value="1"/>
</dbReference>
<organism evidence="2 3">
    <name type="scientific">Bifidobacterium miconis</name>
    <dbReference type="NCBI Taxonomy" id="2834435"/>
    <lineage>
        <taxon>Bacteria</taxon>
        <taxon>Bacillati</taxon>
        <taxon>Actinomycetota</taxon>
        <taxon>Actinomycetes</taxon>
        <taxon>Bifidobacteriales</taxon>
        <taxon>Bifidobacteriaceae</taxon>
        <taxon>Bifidobacterium</taxon>
    </lineage>
</organism>
<proteinExistence type="predicted"/>
<dbReference type="Pfam" id="PF00356">
    <property type="entry name" value="LacI"/>
    <property type="match status" value="1"/>
</dbReference>
<dbReference type="Proteomes" id="UP000700815">
    <property type="component" value="Unassembled WGS sequence"/>
</dbReference>
<dbReference type="PROSITE" id="PS00356">
    <property type="entry name" value="HTH_LACI_1"/>
    <property type="match status" value="1"/>
</dbReference>
<evidence type="ECO:0000313" key="3">
    <source>
        <dbReference type="Proteomes" id="UP000700815"/>
    </source>
</evidence>
<dbReference type="InterPro" id="IPR046335">
    <property type="entry name" value="LacI/GalR-like_sensor"/>
</dbReference>
<gene>
    <name evidence="2" type="ORF">KIH79_06570</name>
</gene>
<accession>A0ABS6WGA7</accession>
<name>A0ABS6WGA7_9BIFI</name>
<dbReference type="Pfam" id="PF13377">
    <property type="entry name" value="Peripla_BP_3"/>
    <property type="match status" value="1"/>
</dbReference>
<protein>
    <submittedName>
        <fullName evidence="2">LacI family DNA-binding transcriptional regulator</fullName>
    </submittedName>
</protein>
<reference evidence="2 3" key="1">
    <citation type="submission" date="2021-05" db="EMBL/GenBank/DDBJ databases">
        <title>Phylogenetic classification of ten novel species belonging to the genus Bifidobacterium comprising B. colchicus sp. nov., B. abeli sp. nov., B. bicoloris sp. nov., B. guerezis sp. nov., B. rosaliae sp. nov., B. santillanensis sp. nov., B. argentati sp. nov., B. amazzoni sp. nov., B. pluviali sp. nov., and B. pinnaculum sp. nov.</title>
        <authorList>
            <person name="Lugli G.A."/>
            <person name="Ruiz Garcia L."/>
            <person name="Margolles A."/>
            <person name="Ventura M."/>
        </authorList>
    </citation>
    <scope>NUCLEOTIDE SEQUENCE [LARGE SCALE GENOMIC DNA]</scope>
    <source>
        <strain evidence="2 3">82T10</strain>
    </source>
</reference>
<dbReference type="EMBL" id="JAHBBH010000015">
    <property type="protein sequence ID" value="MBW3092614.1"/>
    <property type="molecule type" value="Genomic_DNA"/>
</dbReference>